<name>A0A975HI34_9GAMM</name>
<dbReference type="Gene3D" id="2.120.10.80">
    <property type="entry name" value="Kelch-type beta propeller"/>
    <property type="match status" value="2"/>
</dbReference>
<dbReference type="Proteomes" id="UP000682739">
    <property type="component" value="Chromosome"/>
</dbReference>
<keyword evidence="2" id="KW-0677">Repeat</keyword>
<dbReference type="InterPro" id="IPR015915">
    <property type="entry name" value="Kelch-typ_b-propeller"/>
</dbReference>
<dbReference type="EMBL" id="CP072110">
    <property type="protein sequence ID" value="QTH63826.1"/>
    <property type="molecule type" value="Genomic_DNA"/>
</dbReference>
<gene>
    <name evidence="4" type="ORF">J1N51_14115</name>
</gene>
<dbReference type="InterPro" id="IPR056737">
    <property type="entry name" value="Beta-prop_ATRN-MKLN-like"/>
</dbReference>
<dbReference type="PROSITE" id="PS51257">
    <property type="entry name" value="PROKAR_LIPOPROTEIN"/>
    <property type="match status" value="1"/>
</dbReference>
<reference evidence="4" key="1">
    <citation type="submission" date="2021-03" db="EMBL/GenBank/DDBJ databases">
        <title>Description of Psychrosphaera ytuae sp. nov. isolated from deep sea sediment of South China Sea.</title>
        <authorList>
            <person name="Zhang J."/>
            <person name="Xu X.-D."/>
        </authorList>
    </citation>
    <scope>NUCLEOTIDE SEQUENCE</scope>
    <source>
        <strain evidence="4">MTZ26</strain>
    </source>
</reference>
<dbReference type="InterPro" id="IPR006652">
    <property type="entry name" value="Kelch_1"/>
</dbReference>
<organism evidence="4 5">
    <name type="scientific">Psychrosphaera ytuae</name>
    <dbReference type="NCBI Taxonomy" id="2820710"/>
    <lineage>
        <taxon>Bacteria</taxon>
        <taxon>Pseudomonadati</taxon>
        <taxon>Pseudomonadota</taxon>
        <taxon>Gammaproteobacteria</taxon>
        <taxon>Alteromonadales</taxon>
        <taxon>Pseudoalteromonadaceae</taxon>
        <taxon>Psychrosphaera</taxon>
    </lineage>
</organism>
<dbReference type="SUPFAM" id="SSF50965">
    <property type="entry name" value="Galactose oxidase, central domain"/>
    <property type="match status" value="1"/>
</dbReference>
<protein>
    <recommendedName>
        <fullName evidence="3">Attractin/MKLN-like beta-propeller domain-containing protein</fullName>
    </recommendedName>
</protein>
<feature type="domain" description="Attractin/MKLN-like beta-propeller" evidence="3">
    <location>
        <begin position="35"/>
        <end position="213"/>
    </location>
</feature>
<evidence type="ECO:0000256" key="1">
    <source>
        <dbReference type="ARBA" id="ARBA00022441"/>
    </source>
</evidence>
<dbReference type="SMART" id="SM00612">
    <property type="entry name" value="Kelch"/>
    <property type="match status" value="5"/>
</dbReference>
<dbReference type="PANTHER" id="PTHR45632">
    <property type="entry name" value="LD33804P"/>
    <property type="match status" value="1"/>
</dbReference>
<dbReference type="InterPro" id="IPR011043">
    <property type="entry name" value="Gal_Oxase/kelch_b-propeller"/>
</dbReference>
<proteinExistence type="predicted"/>
<accession>A0A975HI34</accession>
<dbReference type="SUPFAM" id="SSF117281">
    <property type="entry name" value="Kelch motif"/>
    <property type="match status" value="1"/>
</dbReference>
<sequence length="317" mass="35841">MKTIEHTKRLITLITLAMSVVLTGCVTQPDYQQANLKIARFGAAVVNDGRYVYTIGGFNTEHRAGATIEIYDPLSNRTEVLEDIVISRFYHSAVFDGEESIYIIGGIGPNKKYQSMQRRPQVEVFNTRTREVRQIKPLGWATRINTVQFKDGMIYVLGGSFMTSEGETFSDRVFKYDVKADRWFQLNQMPIAKVTKSAIYGDWLYTVGGYNGDSSLSSFERFNLIENRWETLADLPKGISAHALTVNGDKLYAFGNYNSLSDCFSYDLNAQIWQKEQCGLKPVRHAGVTTLNGVSYIMGGTETGRPPHKDYIQRFKP</sequence>
<evidence type="ECO:0000256" key="2">
    <source>
        <dbReference type="ARBA" id="ARBA00022737"/>
    </source>
</evidence>
<evidence type="ECO:0000313" key="5">
    <source>
        <dbReference type="Proteomes" id="UP000682739"/>
    </source>
</evidence>
<dbReference type="PANTHER" id="PTHR45632:SF3">
    <property type="entry name" value="KELCH-LIKE PROTEIN 32"/>
    <property type="match status" value="1"/>
</dbReference>
<dbReference type="AlphaFoldDB" id="A0A975HI34"/>
<dbReference type="KEGG" id="psym:J1N51_14115"/>
<evidence type="ECO:0000259" key="3">
    <source>
        <dbReference type="Pfam" id="PF24981"/>
    </source>
</evidence>
<dbReference type="Pfam" id="PF24981">
    <property type="entry name" value="Beta-prop_ATRN-LZTR1"/>
    <property type="match status" value="1"/>
</dbReference>
<keyword evidence="5" id="KW-1185">Reference proteome</keyword>
<evidence type="ECO:0000313" key="4">
    <source>
        <dbReference type="EMBL" id="QTH63826.1"/>
    </source>
</evidence>
<dbReference type="RefSeq" id="WP_208831881.1">
    <property type="nucleotide sequence ID" value="NZ_CP072110.1"/>
</dbReference>
<keyword evidence="1" id="KW-0880">Kelch repeat</keyword>